<evidence type="ECO:0000313" key="2">
    <source>
        <dbReference type="EMBL" id="VFK43741.1"/>
    </source>
</evidence>
<accession>A0A450YQA6</accession>
<reference evidence="2" key="1">
    <citation type="submission" date="2019-02" db="EMBL/GenBank/DDBJ databases">
        <authorList>
            <person name="Gruber-Vodicka R. H."/>
            <person name="Seah K. B. B."/>
        </authorList>
    </citation>
    <scope>NUCLEOTIDE SEQUENCE</scope>
    <source>
        <strain evidence="2">BECK_BZ123</strain>
    </source>
</reference>
<proteinExistence type="predicted"/>
<evidence type="ECO:0000256" key="1">
    <source>
        <dbReference type="SAM" id="Coils"/>
    </source>
</evidence>
<gene>
    <name evidence="2" type="ORF">BECKTC1821D_GA0114238_101814</name>
</gene>
<dbReference type="EMBL" id="CAADFS010000018">
    <property type="protein sequence ID" value="VFK43741.1"/>
    <property type="molecule type" value="Genomic_DNA"/>
</dbReference>
<sequence length="306" mass="35127">MWKKYAKKYAAPISFSAILSGLLWLSHTYLIPREDMLRWVFSDISMEEKVRRALETPEEIASLQRDKEEWKGKAERLAKTLSLTEKENQRVRLELGGDNKGKAIQIERLEAERQNLLARVRNYENEKLSLAQRLIAKNKATIAACQDETRVYQSQLEQIKRDCVSPAQNIKAVLEDRTVYLVREGGEKEKVFGPISNSWEYTAIPLLNPSSTLLSFLATKTGYLSSMLLIKESLDSLSRTEMTMIEITGFSKVWNLKWVGERVMRVYLDPNGAGDINEHRIVNAGLYELELDEHASLKSVTRVTMR</sequence>
<protein>
    <submittedName>
        <fullName evidence="2">Uncharacterized protein</fullName>
    </submittedName>
</protein>
<name>A0A450YQA6_9GAMM</name>
<dbReference type="AlphaFoldDB" id="A0A450YQA6"/>
<organism evidence="2">
    <name type="scientific">Candidatus Kentrum sp. TC</name>
    <dbReference type="NCBI Taxonomy" id="2126339"/>
    <lineage>
        <taxon>Bacteria</taxon>
        <taxon>Pseudomonadati</taxon>
        <taxon>Pseudomonadota</taxon>
        <taxon>Gammaproteobacteria</taxon>
        <taxon>Candidatus Kentrum</taxon>
    </lineage>
</organism>
<keyword evidence="1" id="KW-0175">Coiled coil</keyword>
<feature type="coiled-coil region" evidence="1">
    <location>
        <begin position="60"/>
        <end position="133"/>
    </location>
</feature>